<sequence>MDNTHVTLIFPHQLFEKHPALKKSRPVYLIEETLFFNQYNFHKKKLILHRASMQYYSKHLQDKGFDVHYVEATQPNSDIRKLLKQLKSEGVETVFYANVSDNWLEKRIISTCEKIGLSHEEFHTPNFLNDAKAHDFFDKKRRYFMADFYAAERTKRNILLEDDESPLGGKWSYDQENRKRFPKKETVPSLGKLGRNQFVDDAIKWVEKHYSKNYGSSDDMLNDDIAFYPTTHSEAKRWLKDFFAHRFAKFGDYEDAMVSNEAFINHSVLTPMLNIGLLNPQQILDEALDYASENEIPLNSLEGFVRQIMGWREFIHLVYEREGTKQRTKNFWNFKRKIPPTFWTGETGIIPIDTVIKRILKHGYCHHIERLMVLGNFMLLCEFDPDDVYRWFMEMFVDSYDWVMVPNTYCMTQYADGGLMTTKPYISGSNYLLKMGDWEKGEWQEIWDGLFWRFMHQHRDVLSKNPRLGMLIGTFDKMSKDKREQHLNNASSFLRQLTALTS</sequence>
<dbReference type="Proteomes" id="UP001597393">
    <property type="component" value="Unassembled WGS sequence"/>
</dbReference>
<dbReference type="Gene3D" id="3.40.50.620">
    <property type="entry name" value="HUPs"/>
    <property type="match status" value="1"/>
</dbReference>
<dbReference type="EMBL" id="JBHUMA010000006">
    <property type="protein sequence ID" value="MFD2599851.1"/>
    <property type="molecule type" value="Genomic_DNA"/>
</dbReference>
<dbReference type="InterPro" id="IPR036134">
    <property type="entry name" value="Crypto/Photolyase_FAD-like_sf"/>
</dbReference>
<dbReference type="Gene3D" id="1.10.579.10">
    <property type="entry name" value="DNA Cyclobutane Dipyrimidine Photolyase, subunit A, domain 3"/>
    <property type="match status" value="1"/>
</dbReference>
<dbReference type="Gene3D" id="1.25.40.80">
    <property type="match status" value="1"/>
</dbReference>
<dbReference type="PANTHER" id="PTHR38657:SF1">
    <property type="entry name" value="SLR1343 PROTEIN"/>
    <property type="match status" value="1"/>
</dbReference>
<dbReference type="Gene3D" id="1.10.10.1710">
    <property type="entry name" value="Deoxyribodipyrimidine photolyase-related"/>
    <property type="match status" value="1"/>
</dbReference>
<keyword evidence="2" id="KW-1185">Reference proteome</keyword>
<protein>
    <submittedName>
        <fullName evidence="1">Cryptochrome/photolyase family protein</fullName>
    </submittedName>
</protein>
<reference evidence="2" key="1">
    <citation type="journal article" date="2019" name="Int. J. Syst. Evol. Microbiol.">
        <title>The Global Catalogue of Microorganisms (GCM) 10K type strain sequencing project: providing services to taxonomists for standard genome sequencing and annotation.</title>
        <authorList>
            <consortium name="The Broad Institute Genomics Platform"/>
            <consortium name="The Broad Institute Genome Sequencing Center for Infectious Disease"/>
            <person name="Wu L."/>
            <person name="Ma J."/>
        </authorList>
    </citation>
    <scope>NUCLEOTIDE SEQUENCE [LARGE SCALE GENOMIC DNA]</scope>
    <source>
        <strain evidence="2">KCTC 42248</strain>
    </source>
</reference>
<dbReference type="PANTHER" id="PTHR38657">
    <property type="entry name" value="SLR1343 PROTEIN"/>
    <property type="match status" value="1"/>
</dbReference>
<organism evidence="1 2">
    <name type="scientific">Sphingobacterium corticis</name>
    <dbReference type="NCBI Taxonomy" id="1812823"/>
    <lineage>
        <taxon>Bacteria</taxon>
        <taxon>Pseudomonadati</taxon>
        <taxon>Bacteroidota</taxon>
        <taxon>Sphingobacteriia</taxon>
        <taxon>Sphingobacteriales</taxon>
        <taxon>Sphingobacteriaceae</taxon>
        <taxon>Sphingobacterium</taxon>
    </lineage>
</organism>
<proteinExistence type="predicted"/>
<dbReference type="RefSeq" id="WP_380869974.1">
    <property type="nucleotide sequence ID" value="NZ_JBHUMA010000006.1"/>
</dbReference>
<comment type="caution">
    <text evidence="1">The sequence shown here is derived from an EMBL/GenBank/DDBJ whole genome shotgun (WGS) entry which is preliminary data.</text>
</comment>
<dbReference type="InterPro" id="IPR014729">
    <property type="entry name" value="Rossmann-like_a/b/a_fold"/>
</dbReference>
<name>A0ABW5NL84_9SPHI</name>
<accession>A0ABW5NL84</accession>
<gene>
    <name evidence="1" type="ORF">ACFSQ3_12900</name>
</gene>
<dbReference type="Pfam" id="PF04244">
    <property type="entry name" value="DPRP"/>
    <property type="match status" value="1"/>
</dbReference>
<evidence type="ECO:0000313" key="1">
    <source>
        <dbReference type="EMBL" id="MFD2599851.1"/>
    </source>
</evidence>
<evidence type="ECO:0000313" key="2">
    <source>
        <dbReference type="Proteomes" id="UP001597393"/>
    </source>
</evidence>
<dbReference type="InterPro" id="IPR007357">
    <property type="entry name" value="PhrB-like"/>
</dbReference>
<dbReference type="InterPro" id="IPR052551">
    <property type="entry name" value="UV-DNA_repair_photolyase"/>
</dbReference>
<dbReference type="SUPFAM" id="SSF48173">
    <property type="entry name" value="Cryptochrome/photolyase FAD-binding domain"/>
    <property type="match status" value="1"/>
</dbReference>